<comment type="caution">
    <text evidence="2">The sequence shown here is derived from an EMBL/GenBank/DDBJ whole genome shotgun (WGS) entry which is preliminary data.</text>
</comment>
<dbReference type="EMBL" id="JAINUF010000008">
    <property type="protein sequence ID" value="KAJ8351871.1"/>
    <property type="molecule type" value="Genomic_DNA"/>
</dbReference>
<protein>
    <submittedName>
        <fullName evidence="2">Uncharacterized protein</fullName>
    </submittedName>
</protein>
<dbReference type="AlphaFoldDB" id="A0A9Q1F645"/>
<keyword evidence="3" id="KW-1185">Reference proteome</keyword>
<gene>
    <name evidence="2" type="ORF">SKAU_G00233470</name>
</gene>
<organism evidence="2 3">
    <name type="scientific">Synaphobranchus kaupii</name>
    <name type="common">Kaup's arrowtooth eel</name>
    <dbReference type="NCBI Taxonomy" id="118154"/>
    <lineage>
        <taxon>Eukaryota</taxon>
        <taxon>Metazoa</taxon>
        <taxon>Chordata</taxon>
        <taxon>Craniata</taxon>
        <taxon>Vertebrata</taxon>
        <taxon>Euteleostomi</taxon>
        <taxon>Actinopterygii</taxon>
        <taxon>Neopterygii</taxon>
        <taxon>Teleostei</taxon>
        <taxon>Anguilliformes</taxon>
        <taxon>Synaphobranchidae</taxon>
        <taxon>Synaphobranchus</taxon>
    </lineage>
</organism>
<feature type="region of interest" description="Disordered" evidence="1">
    <location>
        <begin position="204"/>
        <end position="235"/>
    </location>
</feature>
<name>A0A9Q1F645_SYNKA</name>
<evidence type="ECO:0000313" key="2">
    <source>
        <dbReference type="EMBL" id="KAJ8351871.1"/>
    </source>
</evidence>
<accession>A0A9Q1F645</accession>
<reference evidence="2" key="1">
    <citation type="journal article" date="2023" name="Science">
        <title>Genome structures resolve the early diversification of teleost fishes.</title>
        <authorList>
            <person name="Parey E."/>
            <person name="Louis A."/>
            <person name="Montfort J."/>
            <person name="Bouchez O."/>
            <person name="Roques C."/>
            <person name="Iampietro C."/>
            <person name="Lluch J."/>
            <person name="Castinel A."/>
            <person name="Donnadieu C."/>
            <person name="Desvignes T."/>
            <person name="Floi Bucao C."/>
            <person name="Jouanno E."/>
            <person name="Wen M."/>
            <person name="Mejri S."/>
            <person name="Dirks R."/>
            <person name="Jansen H."/>
            <person name="Henkel C."/>
            <person name="Chen W.J."/>
            <person name="Zahm M."/>
            <person name="Cabau C."/>
            <person name="Klopp C."/>
            <person name="Thompson A.W."/>
            <person name="Robinson-Rechavi M."/>
            <person name="Braasch I."/>
            <person name="Lecointre G."/>
            <person name="Bobe J."/>
            <person name="Postlethwait J.H."/>
            <person name="Berthelot C."/>
            <person name="Roest Crollius H."/>
            <person name="Guiguen Y."/>
        </authorList>
    </citation>
    <scope>NUCLEOTIDE SEQUENCE</scope>
    <source>
        <strain evidence="2">WJC10195</strain>
    </source>
</reference>
<sequence length="235" mass="25337">MSQWEARHGVGVGEQFAFLAQADGEGVGGAALPFSPPLFTRPSGAFLQSGTRQRQTLQAAPLIPPLSILDRGGRRGSSERDGRREFTASAAFRLASRKRGCAQTTEKTFLGGRFFVQPNPRRLVTTDTHAPPRCLSLHTPCQHAPPLPYLPQSRCPLYHAVLCVFLCAFQERAGEICESCRAVEFGSARIRAPARSLTSACQQRANGMHSAREDRPSATGRAGLRGAEPALSPGD</sequence>
<dbReference type="Proteomes" id="UP001152622">
    <property type="component" value="Chromosome 8"/>
</dbReference>
<evidence type="ECO:0000313" key="3">
    <source>
        <dbReference type="Proteomes" id="UP001152622"/>
    </source>
</evidence>
<evidence type="ECO:0000256" key="1">
    <source>
        <dbReference type="SAM" id="MobiDB-lite"/>
    </source>
</evidence>
<proteinExistence type="predicted"/>